<reference evidence="12" key="1">
    <citation type="journal article" date="2009" name="Genome Res.">
        <title>Comparative genomic analyses of the human fungal pathogens Coccidioides and their relatives.</title>
        <authorList>
            <person name="Sharpton T.J."/>
            <person name="Stajich J.E."/>
            <person name="Rounsley S.D."/>
            <person name="Gardner M.J."/>
            <person name="Wortman J.R."/>
            <person name="Jordar V.S."/>
            <person name="Maiti R."/>
            <person name="Kodira C.D."/>
            <person name="Neafsey D.E."/>
            <person name="Zeng Q."/>
            <person name="Hung C.-Y."/>
            <person name="McMahan C."/>
            <person name="Muszewska A."/>
            <person name="Grynberg M."/>
            <person name="Mandel M.A."/>
            <person name="Kellner E.M."/>
            <person name="Barker B.M."/>
            <person name="Galgiani J.N."/>
            <person name="Orbach M.J."/>
            <person name="Kirkland T.N."/>
            <person name="Cole G.T."/>
            <person name="Henn M.R."/>
            <person name="Birren B.W."/>
            <person name="Taylor J.W."/>
        </authorList>
    </citation>
    <scope>NUCLEOTIDE SEQUENCE [LARGE SCALE GENOMIC DNA]</scope>
    <source>
        <strain evidence="12">UAMH 1704</strain>
    </source>
</reference>
<dbReference type="VEuPathDB" id="FungiDB:UREG_00517"/>
<accession>C4JE95</accession>
<keyword evidence="12" id="KW-1185">Reference proteome</keyword>
<organism evidence="11 12">
    <name type="scientific">Uncinocarpus reesii (strain UAMH 1704)</name>
    <dbReference type="NCBI Taxonomy" id="336963"/>
    <lineage>
        <taxon>Eukaryota</taxon>
        <taxon>Fungi</taxon>
        <taxon>Dikarya</taxon>
        <taxon>Ascomycota</taxon>
        <taxon>Pezizomycotina</taxon>
        <taxon>Eurotiomycetes</taxon>
        <taxon>Eurotiomycetidae</taxon>
        <taxon>Onygenales</taxon>
        <taxon>Onygenaceae</taxon>
        <taxon>Uncinocarpus</taxon>
    </lineage>
</organism>
<comment type="subcellular location">
    <subcellularLocation>
        <location evidence="2">Cytoplasm</location>
    </subcellularLocation>
    <subcellularLocation>
        <location evidence="1">Nucleus</location>
    </subcellularLocation>
</comment>
<dbReference type="AlphaFoldDB" id="C4JE95"/>
<dbReference type="SMART" id="SM00753">
    <property type="entry name" value="PAM"/>
    <property type="match status" value="1"/>
</dbReference>
<dbReference type="FunFam" id="1.25.40.570:FF:000006">
    <property type="entry name" value="COP9 signalosome complex subunit 2"/>
    <property type="match status" value="1"/>
</dbReference>
<dbReference type="eggNOG" id="KOG1464">
    <property type="taxonomic scope" value="Eukaryota"/>
</dbReference>
<dbReference type="GO" id="GO:0008180">
    <property type="term" value="C:COP9 signalosome"/>
    <property type="evidence" value="ECO:0007669"/>
    <property type="project" value="UniProtKB-KW"/>
</dbReference>
<evidence type="ECO:0000256" key="1">
    <source>
        <dbReference type="ARBA" id="ARBA00004123"/>
    </source>
</evidence>
<dbReference type="SMART" id="SM00088">
    <property type="entry name" value="PINT"/>
    <property type="match status" value="1"/>
</dbReference>
<gene>
    <name evidence="11" type="ORF">UREG_00517</name>
</gene>
<keyword evidence="6" id="KW-0963">Cytoplasm</keyword>
<dbReference type="InterPro" id="IPR050871">
    <property type="entry name" value="26S_Proteasome/COP9_Components"/>
</dbReference>
<dbReference type="EMBL" id="CH476615">
    <property type="protein sequence ID" value="EEP75671.1"/>
    <property type="molecule type" value="Genomic_DNA"/>
</dbReference>
<dbReference type="InterPro" id="IPR000717">
    <property type="entry name" value="PCI_dom"/>
</dbReference>
<evidence type="ECO:0000259" key="10">
    <source>
        <dbReference type="PROSITE" id="PS50250"/>
    </source>
</evidence>
<dbReference type="GO" id="GO:0005737">
    <property type="term" value="C:cytoplasm"/>
    <property type="evidence" value="ECO:0007669"/>
    <property type="project" value="UniProtKB-SubCell"/>
</dbReference>
<dbReference type="Proteomes" id="UP000002058">
    <property type="component" value="Unassembled WGS sequence"/>
</dbReference>
<sequence>MCADQASRYDFEYEDADDDESGDIGIENKYYNAKQIKGDNPEEAIDEFLGVPALEQDKGEWYALLTYVKSAVTRNYSEKSINNMLDYIEKGAEDEKAYHCMEKFYSLTLNSFQSTNNERLWLKTSIKLARLWLERKEYGQLSKKVRELHRACQRPDGTDDPAKGTYSLEVYALEIQMYANTRNNKRLKALYQKALKVRSAVPHPKIMGIIRECGGKMHLSEENWKEAQSDFFESFRNYDEAGSIQRIQVLKYLVLTTMLMKSNINPFDSQETKPYRNDPRISAMTDLVDAFQRDDILDYEAILQKNQDLLADPFIAENIDEVSRTMRTKAVIKLIAPYTRFSLDFVSKQLNISVPEVQEILSFLILDGKLQDAKIDQVTGTVTIEQHHDSERIAALETWASELNKMWEMISIQGDGFRADDGARMMSSMMELGGFGIGPGGPGFGSLRGFGGGPHHGRLRHAGMKGKAGGRGNR</sequence>
<comment type="similarity">
    <text evidence="3">Belongs to the CSN2 family.</text>
</comment>
<evidence type="ECO:0000256" key="9">
    <source>
        <dbReference type="SAM" id="MobiDB-lite"/>
    </source>
</evidence>
<dbReference type="Gene3D" id="1.25.40.570">
    <property type="match status" value="1"/>
</dbReference>
<dbReference type="OMA" id="SEENWKD"/>
<evidence type="ECO:0000256" key="8">
    <source>
        <dbReference type="ARBA" id="ARBA00023242"/>
    </source>
</evidence>
<keyword evidence="8" id="KW-0539">Nucleus</keyword>
<dbReference type="HOGENOM" id="CLU_028981_0_1_1"/>
<dbReference type="PANTHER" id="PTHR10678">
    <property type="entry name" value="26S PROTEASOME NON-ATPASE REGULATORY SUBUNIT 11/COP9 SIGNALOSOME COMPLEX SUBUNIT 2"/>
    <property type="match status" value="1"/>
</dbReference>
<name>C4JE95_UNCRE</name>
<dbReference type="STRING" id="336963.C4JE95"/>
<evidence type="ECO:0000256" key="4">
    <source>
        <dbReference type="ARBA" id="ARBA00011098"/>
    </source>
</evidence>
<dbReference type="KEGG" id="ure:UREG_00517"/>
<feature type="domain" description="PCI" evidence="10">
    <location>
        <begin position="220"/>
        <end position="389"/>
    </location>
</feature>
<evidence type="ECO:0000313" key="12">
    <source>
        <dbReference type="Proteomes" id="UP000002058"/>
    </source>
</evidence>
<dbReference type="PROSITE" id="PS50250">
    <property type="entry name" value="PCI"/>
    <property type="match status" value="1"/>
</dbReference>
<dbReference type="OrthoDB" id="194139at2759"/>
<evidence type="ECO:0000256" key="5">
    <source>
        <dbReference type="ARBA" id="ARBA00014879"/>
    </source>
</evidence>
<dbReference type="RefSeq" id="XP_002541004.1">
    <property type="nucleotide sequence ID" value="XM_002540958.1"/>
</dbReference>
<evidence type="ECO:0000256" key="3">
    <source>
        <dbReference type="ARBA" id="ARBA00009318"/>
    </source>
</evidence>
<evidence type="ECO:0000256" key="6">
    <source>
        <dbReference type="ARBA" id="ARBA00022490"/>
    </source>
</evidence>
<evidence type="ECO:0000256" key="2">
    <source>
        <dbReference type="ARBA" id="ARBA00004496"/>
    </source>
</evidence>
<dbReference type="GeneID" id="8437315"/>
<dbReference type="Pfam" id="PF01399">
    <property type="entry name" value="PCI"/>
    <property type="match status" value="1"/>
</dbReference>
<evidence type="ECO:0000256" key="7">
    <source>
        <dbReference type="ARBA" id="ARBA00022790"/>
    </source>
</evidence>
<feature type="region of interest" description="Disordered" evidence="9">
    <location>
        <begin position="1"/>
        <end position="20"/>
    </location>
</feature>
<dbReference type="SUPFAM" id="SSF46785">
    <property type="entry name" value="Winged helix' DNA-binding domain"/>
    <property type="match status" value="1"/>
</dbReference>
<dbReference type="InParanoid" id="C4JE95"/>
<protein>
    <recommendedName>
        <fullName evidence="5">COP9 signalosome complex subunit 2</fullName>
    </recommendedName>
</protein>
<comment type="subunit">
    <text evidence="4">Component of the COP9 signalosome (CSN) complex.</text>
</comment>
<keyword evidence="7" id="KW-0736">Signalosome</keyword>
<proteinExistence type="inferred from homology"/>
<evidence type="ECO:0000313" key="11">
    <source>
        <dbReference type="EMBL" id="EEP75671.1"/>
    </source>
</evidence>
<dbReference type="InterPro" id="IPR036390">
    <property type="entry name" value="WH_DNA-bd_sf"/>
</dbReference>